<dbReference type="PANTHER" id="PTHR39181">
    <property type="entry name" value="TYROSINE-PROTEIN PHOSPHATASE YWQE"/>
    <property type="match status" value="1"/>
</dbReference>
<proteinExistence type="inferred from homology"/>
<comment type="caution">
    <text evidence="5">The sequence shown here is derived from an EMBL/GenBank/DDBJ whole genome shotgun (WGS) entry which is preliminary data.</text>
</comment>
<dbReference type="EC" id="3.1.3.48" evidence="2"/>
<dbReference type="PIRSF" id="PIRSF016557">
    <property type="entry name" value="Caps_synth_CpsB"/>
    <property type="match status" value="1"/>
</dbReference>
<evidence type="ECO:0000256" key="2">
    <source>
        <dbReference type="ARBA" id="ARBA00013064"/>
    </source>
</evidence>
<evidence type="ECO:0000256" key="3">
    <source>
        <dbReference type="ARBA" id="ARBA00022801"/>
    </source>
</evidence>
<dbReference type="RefSeq" id="WP_169528579.1">
    <property type="nucleotide sequence ID" value="NZ_JAAMPU010000108.1"/>
</dbReference>
<dbReference type="InterPro" id="IPR016195">
    <property type="entry name" value="Pol/histidinol_Pase-like"/>
</dbReference>
<comment type="catalytic activity">
    <reaction evidence="4">
        <text>O-phospho-L-tyrosyl-[protein] + H2O = L-tyrosyl-[protein] + phosphate</text>
        <dbReference type="Rhea" id="RHEA:10684"/>
        <dbReference type="Rhea" id="RHEA-COMP:10136"/>
        <dbReference type="Rhea" id="RHEA-COMP:20101"/>
        <dbReference type="ChEBI" id="CHEBI:15377"/>
        <dbReference type="ChEBI" id="CHEBI:43474"/>
        <dbReference type="ChEBI" id="CHEBI:46858"/>
        <dbReference type="ChEBI" id="CHEBI:61978"/>
        <dbReference type="EC" id="3.1.3.48"/>
    </reaction>
</comment>
<sequence>MFGIFKSRPKLSSLIAEGQVDIHSHLLYGLDDGAKTPEDTLALAAKFLENGYTHCIATPHIMNTIWENTAQGILDRLEDTRKLFADNNITLKVKAAAEYLMDTGFLDLAKKKELLTLKDNLVLVEMSYINPPINLYEILFELQLAGYVPVLAHPERYGFLNNTMPEYEKLKNAGCFFQVNILSTMGYYGSSAMRTADLLLGNGFIDFAGSDLHHLNHAQALDSRILIKNSDALSQSLENTRQFLF</sequence>
<protein>
    <recommendedName>
        <fullName evidence="2">protein-tyrosine-phosphatase</fullName>
        <ecNumber evidence="2">3.1.3.48</ecNumber>
    </recommendedName>
</protein>
<evidence type="ECO:0000313" key="6">
    <source>
        <dbReference type="Proteomes" id="UP000712080"/>
    </source>
</evidence>
<dbReference type="EMBL" id="JAAMPU010000108">
    <property type="protein sequence ID" value="NMH29492.1"/>
    <property type="molecule type" value="Genomic_DNA"/>
</dbReference>
<keyword evidence="6" id="KW-1185">Reference proteome</keyword>
<organism evidence="5 6">
    <name type="scientific">Flavobacterium silvaticum</name>
    <dbReference type="NCBI Taxonomy" id="1852020"/>
    <lineage>
        <taxon>Bacteria</taxon>
        <taxon>Pseudomonadati</taxon>
        <taxon>Bacteroidota</taxon>
        <taxon>Flavobacteriia</taxon>
        <taxon>Flavobacteriales</taxon>
        <taxon>Flavobacteriaceae</taxon>
        <taxon>Flavobacterium</taxon>
    </lineage>
</organism>
<dbReference type="Gene3D" id="3.20.20.140">
    <property type="entry name" value="Metal-dependent hydrolases"/>
    <property type="match status" value="1"/>
</dbReference>
<dbReference type="PANTHER" id="PTHR39181:SF1">
    <property type="entry name" value="TYROSINE-PROTEIN PHOSPHATASE YWQE"/>
    <property type="match status" value="1"/>
</dbReference>
<evidence type="ECO:0000313" key="5">
    <source>
        <dbReference type="EMBL" id="NMH29492.1"/>
    </source>
</evidence>
<dbReference type="SUPFAM" id="SSF89550">
    <property type="entry name" value="PHP domain-like"/>
    <property type="match status" value="1"/>
</dbReference>
<dbReference type="GO" id="GO:0030145">
    <property type="term" value="F:manganese ion binding"/>
    <property type="evidence" value="ECO:0007669"/>
    <property type="project" value="InterPro"/>
</dbReference>
<gene>
    <name evidence="5" type="ORF">G6047_15745</name>
</gene>
<reference evidence="5" key="1">
    <citation type="submission" date="2020-02" db="EMBL/GenBank/DDBJ databases">
        <title>Flavobacterium sp. genome.</title>
        <authorList>
            <person name="Jung H.S."/>
            <person name="Baek J.H."/>
            <person name="Jeon C.O."/>
        </authorList>
    </citation>
    <scope>NUCLEOTIDE SEQUENCE</scope>
    <source>
        <strain evidence="5">SE-s28</strain>
    </source>
</reference>
<name>A0A972FPK3_9FLAO</name>
<evidence type="ECO:0000256" key="1">
    <source>
        <dbReference type="ARBA" id="ARBA00005750"/>
    </source>
</evidence>
<dbReference type="Pfam" id="PF19567">
    <property type="entry name" value="CpsB_CapC"/>
    <property type="match status" value="1"/>
</dbReference>
<dbReference type="Proteomes" id="UP000712080">
    <property type="component" value="Unassembled WGS sequence"/>
</dbReference>
<evidence type="ECO:0000256" key="4">
    <source>
        <dbReference type="ARBA" id="ARBA00051722"/>
    </source>
</evidence>
<accession>A0A972FPK3</accession>
<dbReference type="AlphaFoldDB" id="A0A972FPK3"/>
<dbReference type="InterPro" id="IPR016667">
    <property type="entry name" value="Caps_polysacc_synth_CpsB/CapC"/>
</dbReference>
<dbReference type="GO" id="GO:0004725">
    <property type="term" value="F:protein tyrosine phosphatase activity"/>
    <property type="evidence" value="ECO:0007669"/>
    <property type="project" value="UniProtKB-EC"/>
</dbReference>
<keyword evidence="3" id="KW-0378">Hydrolase</keyword>
<comment type="similarity">
    <text evidence="1">Belongs to the metallo-dependent hydrolases superfamily. CpsB/CapC family.</text>
</comment>